<dbReference type="RefSeq" id="WP_380097420.1">
    <property type="nucleotide sequence ID" value="NZ_JBHRYD010000010.1"/>
</dbReference>
<organism evidence="2 3">
    <name type="scientific">Devosia honganensis</name>
    <dbReference type="NCBI Taxonomy" id="1610527"/>
    <lineage>
        <taxon>Bacteria</taxon>
        <taxon>Pseudomonadati</taxon>
        <taxon>Pseudomonadota</taxon>
        <taxon>Alphaproteobacteria</taxon>
        <taxon>Hyphomicrobiales</taxon>
        <taxon>Devosiaceae</taxon>
        <taxon>Devosia</taxon>
    </lineage>
</organism>
<dbReference type="EMBL" id="JBHRYD010000010">
    <property type="protein sequence ID" value="MFC3705563.1"/>
    <property type="molecule type" value="Genomic_DNA"/>
</dbReference>
<proteinExistence type="predicted"/>
<dbReference type="Proteomes" id="UP001595613">
    <property type="component" value="Unassembled WGS sequence"/>
</dbReference>
<gene>
    <name evidence="2" type="ORF">ACFOOL_12420</name>
</gene>
<evidence type="ECO:0000256" key="1">
    <source>
        <dbReference type="SAM" id="MobiDB-lite"/>
    </source>
</evidence>
<reference evidence="3" key="1">
    <citation type="journal article" date="2019" name="Int. J. Syst. Evol. Microbiol.">
        <title>The Global Catalogue of Microorganisms (GCM) 10K type strain sequencing project: providing services to taxonomists for standard genome sequencing and annotation.</title>
        <authorList>
            <consortium name="The Broad Institute Genomics Platform"/>
            <consortium name="The Broad Institute Genome Sequencing Center for Infectious Disease"/>
            <person name="Wu L."/>
            <person name="Ma J."/>
        </authorList>
    </citation>
    <scope>NUCLEOTIDE SEQUENCE [LARGE SCALE GENOMIC DNA]</scope>
    <source>
        <strain evidence="3">KCTC 42281</strain>
    </source>
</reference>
<keyword evidence="3" id="KW-1185">Reference proteome</keyword>
<accession>A0ABV7X2J5</accession>
<evidence type="ECO:0000313" key="3">
    <source>
        <dbReference type="Proteomes" id="UP001595613"/>
    </source>
</evidence>
<comment type="caution">
    <text evidence="2">The sequence shown here is derived from an EMBL/GenBank/DDBJ whole genome shotgun (WGS) entry which is preliminary data.</text>
</comment>
<evidence type="ECO:0000313" key="2">
    <source>
        <dbReference type="EMBL" id="MFC3705563.1"/>
    </source>
</evidence>
<feature type="region of interest" description="Disordered" evidence="1">
    <location>
        <begin position="73"/>
        <end position="96"/>
    </location>
</feature>
<sequence length="96" mass="10252">MKTEILNAPGDLFLGSDIATAQAQGPRRFRSAAKAVRFAMEHAAPVSLHGAMLRIGGVDLGPAEIRSLHRELTAAAHPATPRGGRRIGRSHGHERQ</sequence>
<protein>
    <submittedName>
        <fullName evidence="2">Uncharacterized protein</fullName>
    </submittedName>
</protein>
<name>A0ABV7X2J5_9HYPH</name>